<dbReference type="AlphaFoldDB" id="A0A1G6RTC1"/>
<dbReference type="InterPro" id="IPR017853">
    <property type="entry name" value="GH"/>
</dbReference>
<feature type="active site" description="Proton donor" evidence="9">
    <location>
        <position position="167"/>
    </location>
</feature>
<protein>
    <recommendedName>
        <fullName evidence="3 11">Beta-glucosidase</fullName>
        <ecNumber evidence="3 11">3.2.1.21</ecNumber>
    </recommendedName>
</protein>
<reference evidence="13" key="1">
    <citation type="submission" date="2016-10" db="EMBL/GenBank/DDBJ databases">
        <authorList>
            <person name="Varghese N."/>
            <person name="Submissions S."/>
        </authorList>
    </citation>
    <scope>NUCLEOTIDE SEQUENCE [LARGE SCALE GENOMIC DNA]</scope>
    <source>
        <strain evidence="13">CGMCC 4.3516</strain>
    </source>
</reference>
<feature type="binding site" evidence="10">
    <location>
        <position position="21"/>
    </location>
    <ligand>
        <name>substrate</name>
    </ligand>
</feature>
<dbReference type="RefSeq" id="WP_091028234.1">
    <property type="nucleotide sequence ID" value="NZ_FNAD01000001.1"/>
</dbReference>
<dbReference type="PROSITE" id="PS00653">
    <property type="entry name" value="GLYCOSYL_HYDROL_F1_2"/>
    <property type="match status" value="1"/>
</dbReference>
<dbReference type="GO" id="GO:0005829">
    <property type="term" value="C:cytosol"/>
    <property type="evidence" value="ECO:0007669"/>
    <property type="project" value="TreeGrafter"/>
</dbReference>
<dbReference type="GO" id="GO:0008422">
    <property type="term" value="F:beta-glucosidase activity"/>
    <property type="evidence" value="ECO:0007669"/>
    <property type="project" value="UniProtKB-EC"/>
</dbReference>
<accession>A0A1G6RTC1</accession>
<dbReference type="SUPFAM" id="SSF51445">
    <property type="entry name" value="(Trans)glycosidases"/>
    <property type="match status" value="1"/>
</dbReference>
<feature type="binding site" evidence="10">
    <location>
        <position position="122"/>
    </location>
    <ligand>
        <name>substrate</name>
    </ligand>
</feature>
<dbReference type="InterPro" id="IPR017736">
    <property type="entry name" value="Glyco_hydro_1_beta-glucosidase"/>
</dbReference>
<evidence type="ECO:0000256" key="10">
    <source>
        <dbReference type="PIRSR" id="PIRSR617736-2"/>
    </source>
</evidence>
<dbReference type="Gene3D" id="3.20.20.80">
    <property type="entry name" value="Glycosidases"/>
    <property type="match status" value="1"/>
</dbReference>
<dbReference type="InterPro" id="IPR001360">
    <property type="entry name" value="Glyco_hydro_1"/>
</dbReference>
<dbReference type="EMBL" id="FNAD01000001">
    <property type="protein sequence ID" value="SDD07829.1"/>
    <property type="molecule type" value="Genomic_DNA"/>
</dbReference>
<organism evidence="12 13">
    <name type="scientific">Glycomyces harbinensis</name>
    <dbReference type="NCBI Taxonomy" id="58114"/>
    <lineage>
        <taxon>Bacteria</taxon>
        <taxon>Bacillati</taxon>
        <taxon>Actinomycetota</taxon>
        <taxon>Actinomycetes</taxon>
        <taxon>Glycomycetales</taxon>
        <taxon>Glycomycetaceae</taxon>
        <taxon>Glycomyces</taxon>
    </lineage>
</organism>
<feature type="binding site" evidence="10">
    <location>
        <position position="297"/>
    </location>
    <ligand>
        <name>substrate</name>
    </ligand>
</feature>
<feature type="active site" description="Nucleophile" evidence="9">
    <location>
        <position position="354"/>
    </location>
</feature>
<keyword evidence="5" id="KW-0136">Cellulose degradation</keyword>
<dbReference type="PANTHER" id="PTHR10353">
    <property type="entry name" value="GLYCOSYL HYDROLASE"/>
    <property type="match status" value="1"/>
</dbReference>
<dbReference type="InterPro" id="IPR033132">
    <property type="entry name" value="GH_1_N_CS"/>
</dbReference>
<feature type="binding site" evidence="10">
    <location>
        <position position="166"/>
    </location>
    <ligand>
        <name>substrate</name>
    </ligand>
</feature>
<feature type="binding site" evidence="10">
    <location>
        <position position="401"/>
    </location>
    <ligand>
        <name>substrate</name>
    </ligand>
</feature>
<evidence type="ECO:0000256" key="11">
    <source>
        <dbReference type="RuleBase" id="RU361175"/>
    </source>
</evidence>
<gene>
    <name evidence="12" type="ORF">SAMN05216270_101656</name>
</gene>
<comment type="similarity">
    <text evidence="2 11">Belongs to the glycosyl hydrolase 1 family.</text>
</comment>
<dbReference type="Proteomes" id="UP000198949">
    <property type="component" value="Unassembled WGS sequence"/>
</dbReference>
<dbReference type="PANTHER" id="PTHR10353:SF36">
    <property type="entry name" value="LP05116P"/>
    <property type="match status" value="1"/>
</dbReference>
<dbReference type="PRINTS" id="PR00131">
    <property type="entry name" value="GLHYDRLASE1"/>
</dbReference>
<evidence type="ECO:0000256" key="4">
    <source>
        <dbReference type="ARBA" id="ARBA00022801"/>
    </source>
</evidence>
<evidence type="ECO:0000256" key="2">
    <source>
        <dbReference type="ARBA" id="ARBA00010838"/>
    </source>
</evidence>
<dbReference type="Pfam" id="PF00232">
    <property type="entry name" value="Glyco_hydro_1"/>
    <property type="match status" value="1"/>
</dbReference>
<name>A0A1G6RTC1_9ACTN</name>
<evidence type="ECO:0000256" key="9">
    <source>
        <dbReference type="PIRSR" id="PIRSR617736-1"/>
    </source>
</evidence>
<keyword evidence="4 11" id="KW-0378">Hydrolase</keyword>
<dbReference type="STRING" id="58114.SAMN05216270_101656"/>
<dbReference type="EC" id="3.2.1.21" evidence="3 11"/>
<keyword evidence="8" id="KW-0624">Polysaccharide degradation</keyword>
<dbReference type="NCBIfam" id="TIGR03356">
    <property type="entry name" value="BGL"/>
    <property type="match status" value="1"/>
</dbReference>
<keyword evidence="6" id="KW-0119">Carbohydrate metabolism</keyword>
<evidence type="ECO:0000256" key="8">
    <source>
        <dbReference type="ARBA" id="ARBA00023326"/>
    </source>
</evidence>
<evidence type="ECO:0000256" key="6">
    <source>
        <dbReference type="ARBA" id="ARBA00023277"/>
    </source>
</evidence>
<evidence type="ECO:0000313" key="12">
    <source>
        <dbReference type="EMBL" id="SDD07829.1"/>
    </source>
</evidence>
<proteinExistence type="inferred from homology"/>
<evidence type="ECO:0000256" key="1">
    <source>
        <dbReference type="ARBA" id="ARBA00000448"/>
    </source>
</evidence>
<dbReference type="FunFam" id="3.20.20.80:FF:000004">
    <property type="entry name" value="Beta-glucosidase 6-phospho-beta-glucosidase"/>
    <property type="match status" value="1"/>
</dbReference>
<keyword evidence="13" id="KW-1185">Reference proteome</keyword>
<dbReference type="GO" id="GO:0030245">
    <property type="term" value="P:cellulose catabolic process"/>
    <property type="evidence" value="ECO:0007669"/>
    <property type="project" value="UniProtKB-KW"/>
</dbReference>
<evidence type="ECO:0000256" key="7">
    <source>
        <dbReference type="ARBA" id="ARBA00023295"/>
    </source>
</evidence>
<evidence type="ECO:0000313" key="13">
    <source>
        <dbReference type="Proteomes" id="UP000198949"/>
    </source>
</evidence>
<evidence type="ECO:0000256" key="3">
    <source>
        <dbReference type="ARBA" id="ARBA00012744"/>
    </source>
</evidence>
<dbReference type="OrthoDB" id="9765195at2"/>
<evidence type="ECO:0000256" key="5">
    <source>
        <dbReference type="ARBA" id="ARBA00023001"/>
    </source>
</evidence>
<feature type="binding site" evidence="10">
    <location>
        <begin position="408"/>
        <end position="409"/>
    </location>
    <ligand>
        <name>substrate</name>
    </ligand>
</feature>
<keyword evidence="7 11" id="KW-0326">Glycosidase</keyword>
<sequence>MTATSPFPEDFLWGASTAAYQIEGAADEGGRGPSIWDTFSATPGKVRDGDTGAVACDHYHRWREDFGIAAELGLKAYRLSVSWARLQPLGRGDLNPVAVAFYREQLADLRAKGIRSAVTLYHWDLPQVLEDEGGWPERATAERFADYASRTAAALGDLVDEWIPINEAWCAAFLGYHVGVHAPGRRDRTAALRAAHHLNLAHGLAVAAIREIAPNSRVGSAVIMTDIEAASDKAADVEAARLSDGGGNRLFLDPLFRGAYPEDMLRHFAPTGAFDAVLPGDMETVAAPLDFVGVNHYHRFVVEADPNDAHLGNRSLPPENPVTGFGWEINPDSLRRVLERVSAEYTDLPVYITESGASFEDAVGADGSVDDAERVDYLDGYMKAAGAAIDKGVDLRGYFVWSLLDNFEWGEGYSKRFGLVRVDYGTQQRTLKRSAHWYRNVIASNGASLTWG</sequence>
<comment type="catalytic activity">
    <reaction evidence="1 11">
        <text>Hydrolysis of terminal, non-reducing beta-D-glucosyl residues with release of beta-D-glucose.</text>
        <dbReference type="EC" id="3.2.1.21"/>
    </reaction>
</comment>